<dbReference type="RefSeq" id="WP_381496877.1">
    <property type="nucleotide sequence ID" value="NZ_JBHUOM010000001.1"/>
</dbReference>
<dbReference type="EC" id="2.4.-.-" evidence="2"/>
<keyword evidence="3" id="KW-1185">Reference proteome</keyword>
<dbReference type="Pfam" id="PF13524">
    <property type="entry name" value="Glyco_trans_1_2"/>
    <property type="match status" value="1"/>
</dbReference>
<name>A0ABW6ABB3_9BACT</name>
<accession>A0ABW6ABB3</accession>
<evidence type="ECO:0000259" key="1">
    <source>
        <dbReference type="Pfam" id="PF13524"/>
    </source>
</evidence>
<reference evidence="3" key="1">
    <citation type="journal article" date="2019" name="Int. J. Syst. Evol. Microbiol.">
        <title>The Global Catalogue of Microorganisms (GCM) 10K type strain sequencing project: providing services to taxonomists for standard genome sequencing and annotation.</title>
        <authorList>
            <consortium name="The Broad Institute Genomics Platform"/>
            <consortium name="The Broad Institute Genome Sequencing Center for Infectious Disease"/>
            <person name="Wu L."/>
            <person name="Ma J."/>
        </authorList>
    </citation>
    <scope>NUCLEOTIDE SEQUENCE [LARGE SCALE GENOMIC DNA]</scope>
    <source>
        <strain evidence="3">KCTC 52490</strain>
    </source>
</reference>
<dbReference type="Proteomes" id="UP001597512">
    <property type="component" value="Unassembled WGS sequence"/>
</dbReference>
<sequence length="344" mass="39591">MKVVIVGSRTFDSFEYHLSDSFSVLGHDVSILDVIDVLPVSAKLTYWASRFIKSYDRAVSVRLANKIALLDPDLVLVVYRNLHPVLVEKFKVQCPGIPVVQINPDALSNLEKQQIIATDFDHYFSKEPYIVDFLRDKVGVKAHYLPEGFNPRIHQKPTIEKAVAEWLTNIDVLVFGNLYAYRTRMVEQLMRAGINVAVYGTEGPYLRPVVRSAFRRQYLVGPEKTRLLYGAKIVFNNFHYAEITSVNQKYFEINGIGGFQLCDYKPTIDEYTGVPTDHVTYRTMDEAIDKIRYYLAHSKDRHELAARQYDHFQQYHTFDLRVEQLIRTVGMPSVAVSEVARKTT</sequence>
<proteinExistence type="predicted"/>
<feature type="domain" description="Spore protein YkvP/CgeB glycosyl transferase-like" evidence="1">
    <location>
        <begin position="183"/>
        <end position="326"/>
    </location>
</feature>
<organism evidence="2 3">
    <name type="scientific">Spirosoma flavum</name>
    <dbReference type="NCBI Taxonomy" id="2048557"/>
    <lineage>
        <taxon>Bacteria</taxon>
        <taxon>Pseudomonadati</taxon>
        <taxon>Bacteroidota</taxon>
        <taxon>Cytophagia</taxon>
        <taxon>Cytophagales</taxon>
        <taxon>Cytophagaceae</taxon>
        <taxon>Spirosoma</taxon>
    </lineage>
</organism>
<keyword evidence="2" id="KW-0328">Glycosyltransferase</keyword>
<evidence type="ECO:0000313" key="2">
    <source>
        <dbReference type="EMBL" id="MFD2932686.1"/>
    </source>
</evidence>
<gene>
    <name evidence="2" type="ORF">ACFS25_02790</name>
</gene>
<dbReference type="InterPro" id="IPR055259">
    <property type="entry name" value="YkvP/CgeB_Glyco_trans-like"/>
</dbReference>
<protein>
    <submittedName>
        <fullName evidence="2">Glycosyltransferase</fullName>
        <ecNumber evidence="2">2.4.-.-</ecNumber>
    </submittedName>
</protein>
<comment type="caution">
    <text evidence="2">The sequence shown here is derived from an EMBL/GenBank/DDBJ whole genome shotgun (WGS) entry which is preliminary data.</text>
</comment>
<evidence type="ECO:0000313" key="3">
    <source>
        <dbReference type="Proteomes" id="UP001597512"/>
    </source>
</evidence>
<dbReference type="GO" id="GO:0016757">
    <property type="term" value="F:glycosyltransferase activity"/>
    <property type="evidence" value="ECO:0007669"/>
    <property type="project" value="UniProtKB-KW"/>
</dbReference>
<dbReference type="EMBL" id="JBHUOM010000001">
    <property type="protein sequence ID" value="MFD2932686.1"/>
    <property type="molecule type" value="Genomic_DNA"/>
</dbReference>
<keyword evidence="2" id="KW-0808">Transferase</keyword>